<evidence type="ECO:0000313" key="3">
    <source>
        <dbReference type="EMBL" id="OEH82468.1"/>
    </source>
</evidence>
<sequence>MQLKIKCELTNEQITIDYRRKIVMLMKKGLSETNPSLFEELYSENKLKEYTFSVYFKDAVFKKEDIQINSKEFVINFSTGNAELAVNFYNAFLSLKGQQIPFSGSNQVKIYKVSLVPQVRSNEEQVIATIKSPIICREHNRETKKDWFYTFEDTRFESVLKKNLTYQLKPIFGNCVEKDILDLQIENIKMKKTVVLCYDRYLACTIGRLSLSGKPYLVNYFLDNGFGSMTGLGFGMVEAT</sequence>
<gene>
    <name evidence="3" type="ORF">BCR26_13325</name>
</gene>
<keyword evidence="1" id="KW-0051">Antiviral defense</keyword>
<dbReference type="GO" id="GO:0016788">
    <property type="term" value="F:hydrolase activity, acting on ester bonds"/>
    <property type="evidence" value="ECO:0007669"/>
    <property type="project" value="InterPro"/>
</dbReference>
<dbReference type="OrthoDB" id="45555at2"/>
<dbReference type="AlphaFoldDB" id="A0A1E5KXC2"/>
<dbReference type="Proteomes" id="UP000095256">
    <property type="component" value="Unassembled WGS sequence"/>
</dbReference>
<dbReference type="GO" id="GO:0051607">
    <property type="term" value="P:defense response to virus"/>
    <property type="evidence" value="ECO:0007669"/>
    <property type="project" value="UniProtKB-KW"/>
</dbReference>
<dbReference type="InterPro" id="IPR049435">
    <property type="entry name" value="Cas_Cas6_C"/>
</dbReference>
<dbReference type="PANTHER" id="PTHR36984">
    <property type="entry name" value="CRISPR-ASSOCIATED ENDORIBONUCLEASE CAS6 1"/>
    <property type="match status" value="1"/>
</dbReference>
<dbReference type="NCBIfam" id="TIGR01877">
    <property type="entry name" value="cas_cas6"/>
    <property type="match status" value="1"/>
</dbReference>
<dbReference type="Gene3D" id="3.30.70.1890">
    <property type="match status" value="1"/>
</dbReference>
<accession>A0A1E5KXC2</accession>
<organism evidence="3 4">
    <name type="scientific">Enterococcus rivorum</name>
    <dbReference type="NCBI Taxonomy" id="762845"/>
    <lineage>
        <taxon>Bacteria</taxon>
        <taxon>Bacillati</taxon>
        <taxon>Bacillota</taxon>
        <taxon>Bacilli</taxon>
        <taxon>Lactobacillales</taxon>
        <taxon>Enterococcaceae</taxon>
        <taxon>Enterococcus</taxon>
    </lineage>
</organism>
<feature type="domain" description="CRISPR associated protein Cas6 C-terminal" evidence="2">
    <location>
        <begin position="120"/>
        <end position="238"/>
    </location>
</feature>
<dbReference type="Gene3D" id="3.30.70.1900">
    <property type="match status" value="1"/>
</dbReference>
<dbReference type="STRING" id="762845.BCR26_13325"/>
<dbReference type="EMBL" id="MIEK01000022">
    <property type="protein sequence ID" value="OEH82468.1"/>
    <property type="molecule type" value="Genomic_DNA"/>
</dbReference>
<dbReference type="RefSeq" id="WP_069698544.1">
    <property type="nucleotide sequence ID" value="NZ_JAGGMA010000031.1"/>
</dbReference>
<proteinExistence type="predicted"/>
<comment type="caution">
    <text evidence="3">The sequence shown here is derived from an EMBL/GenBank/DDBJ whole genome shotgun (WGS) entry which is preliminary data.</text>
</comment>
<dbReference type="InterPro" id="IPR045747">
    <property type="entry name" value="CRISPR-assoc_prot_Cas6_N_sf"/>
</dbReference>
<evidence type="ECO:0000313" key="4">
    <source>
        <dbReference type="Proteomes" id="UP000095256"/>
    </source>
</evidence>
<dbReference type="Pfam" id="PF01881">
    <property type="entry name" value="Cas_Cas6_C"/>
    <property type="match status" value="1"/>
</dbReference>
<keyword evidence="4" id="KW-1185">Reference proteome</keyword>
<name>A0A1E5KXC2_9ENTE</name>
<protein>
    <submittedName>
        <fullName evidence="3">CRISPR-associated endoribonuclease Cas6</fullName>
    </submittedName>
</protein>
<evidence type="ECO:0000259" key="2">
    <source>
        <dbReference type="Pfam" id="PF01881"/>
    </source>
</evidence>
<evidence type="ECO:0000256" key="1">
    <source>
        <dbReference type="ARBA" id="ARBA00023118"/>
    </source>
</evidence>
<dbReference type="InterPro" id="IPR010156">
    <property type="entry name" value="CRISPR-assoc_prot_Cas6"/>
</dbReference>
<dbReference type="CDD" id="cd21140">
    <property type="entry name" value="Cas6_I-like"/>
    <property type="match status" value="1"/>
</dbReference>
<dbReference type="PANTHER" id="PTHR36984:SF3">
    <property type="entry name" value="CRISPR-ASSOCIATED ENDORIBONUCLEASE CAS6"/>
    <property type="match status" value="1"/>
</dbReference>
<reference evidence="3 4" key="1">
    <citation type="submission" date="2016-09" db="EMBL/GenBank/DDBJ databases">
        <authorList>
            <person name="Capua I."/>
            <person name="De Benedictis P."/>
            <person name="Joannis T."/>
            <person name="Lombin L.H."/>
            <person name="Cattoli G."/>
        </authorList>
    </citation>
    <scope>NUCLEOTIDE SEQUENCE [LARGE SCALE GENOMIC DNA]</scope>
    <source>
        <strain evidence="3 4">LMG 25899</strain>
    </source>
</reference>